<feature type="binding site" evidence="9">
    <location>
        <begin position="251"/>
        <end position="252"/>
    </location>
    <ligand>
        <name>cob(II)alamin</name>
        <dbReference type="ChEBI" id="CHEBI:16304"/>
    </ligand>
</feature>
<comment type="subcellular location">
    <subcellularLocation>
        <location evidence="9">Cytoplasm</location>
    </subcellularLocation>
</comment>
<evidence type="ECO:0000256" key="4">
    <source>
        <dbReference type="ARBA" id="ARBA00022723"/>
    </source>
</evidence>
<dbReference type="PANTHER" id="PTHR30002">
    <property type="entry name" value="EPOXYQUEUOSINE REDUCTASE"/>
    <property type="match status" value="1"/>
</dbReference>
<feature type="domain" description="4Fe-4S ferredoxin-type" evidence="10">
    <location>
        <begin position="186"/>
        <end position="218"/>
    </location>
</feature>
<comment type="cofactor">
    <cofactor evidence="9">
        <name>[4Fe-4S] cluster</name>
        <dbReference type="ChEBI" id="CHEBI:49883"/>
    </cofactor>
    <text evidence="9">Binds 2 [4Fe-4S] clusters per monomer.</text>
</comment>
<dbReference type="OrthoDB" id="9784571at2"/>
<evidence type="ECO:0000259" key="10">
    <source>
        <dbReference type="PROSITE" id="PS51379"/>
    </source>
</evidence>
<dbReference type="InterPro" id="IPR017900">
    <property type="entry name" value="4Fe4S_Fe_S_CS"/>
</dbReference>
<comment type="function">
    <text evidence="9">Catalyzes the conversion of epoxyqueuosine (oQ) to queuosine (Q), which is a hypermodified base found in the wobble positions of tRNA(Asp), tRNA(Asn), tRNA(His) and tRNA(Tyr).</text>
</comment>
<evidence type="ECO:0000256" key="8">
    <source>
        <dbReference type="ARBA" id="ARBA00023014"/>
    </source>
</evidence>
<keyword evidence="1 9" id="KW-0004">4Fe-4S</keyword>
<feature type="binding site" evidence="9">
    <location>
        <position position="201"/>
    </location>
    <ligand>
        <name>[4Fe-4S] cluster</name>
        <dbReference type="ChEBI" id="CHEBI:49883"/>
        <label>1</label>
    </ligand>
</feature>
<comment type="cofactor">
    <cofactor evidence="9">
        <name>cob(II)alamin</name>
        <dbReference type="ChEBI" id="CHEBI:16304"/>
    </cofactor>
</comment>
<dbReference type="Pfam" id="PF13484">
    <property type="entry name" value="Fer4_16"/>
    <property type="match status" value="1"/>
</dbReference>
<comment type="similarity">
    <text evidence="9">Belongs to the QueG family.</text>
</comment>
<dbReference type="InterPro" id="IPR013542">
    <property type="entry name" value="QueG_DUF1730"/>
</dbReference>
<feature type="active site" description="Proton donor" evidence="9">
    <location>
        <position position="144"/>
    </location>
</feature>
<accession>A0A2T5IZL2</accession>
<feature type="binding site" evidence="9">
    <location>
        <position position="198"/>
    </location>
    <ligand>
        <name>[4Fe-4S] cluster</name>
        <dbReference type="ChEBI" id="CHEBI:49883"/>
        <label>1</label>
    </ligand>
</feature>
<dbReference type="NCBIfam" id="TIGR00276">
    <property type="entry name" value="tRNA epoxyqueuosine(34) reductase QueG"/>
    <property type="match status" value="1"/>
</dbReference>
<feature type="binding site" evidence="9">
    <location>
        <position position="204"/>
    </location>
    <ligand>
        <name>[4Fe-4S] cluster</name>
        <dbReference type="ChEBI" id="CHEBI:49883"/>
        <label>1</label>
    </ligand>
</feature>
<organism evidence="11 12">
    <name type="scientific">Agitococcus lubricus</name>
    <dbReference type="NCBI Taxonomy" id="1077255"/>
    <lineage>
        <taxon>Bacteria</taxon>
        <taxon>Pseudomonadati</taxon>
        <taxon>Pseudomonadota</taxon>
        <taxon>Gammaproteobacteria</taxon>
        <taxon>Moraxellales</taxon>
        <taxon>Moraxellaceae</taxon>
        <taxon>Agitococcus</taxon>
    </lineage>
</organism>
<dbReference type="Pfam" id="PF08331">
    <property type="entry name" value="QueG_DUF1730"/>
    <property type="match status" value="1"/>
</dbReference>
<sequence length="358" mass="40901">MIMQKIPLLHDMQSLTQEIKRWGHELGFQQVGISGVDLGQHGQHLQNWLAKGYHADLDYMASHGAKRWQPDLLEPYTQRIISVRMDYLVDKPAPRTISSHPQQGVIARYALGRDYHKVLRKRLQKLAERIETHIQDLEYRAFVDSAPVLERAIAEQAGLGWIGKNTMLINRQAGSFFFLGELFTNLPLIIDQPSSAHCGSCSACLDICPTQAIVAPYQLDARLCIAYLTIEYTGVIPEHLRSLIGNRVFGCDDCQLICPWNRYANLSQEVDFQVRHQLDRVSLLTLWSWTEAEFLQRTEGSPLRRIGYQAFMRNIAIGLGNAPPSKTIIEALQQKQPMVTEMVQEHIIWAIKQQEKTF</sequence>
<dbReference type="PANTHER" id="PTHR30002:SF4">
    <property type="entry name" value="EPOXYQUEUOSINE REDUCTASE"/>
    <property type="match status" value="1"/>
</dbReference>
<feature type="binding site" evidence="9">
    <location>
        <position position="208"/>
    </location>
    <ligand>
        <name>[4Fe-4S] cluster</name>
        <dbReference type="ChEBI" id="CHEBI:49883"/>
        <label>2</label>
    </ligand>
</feature>
<proteinExistence type="inferred from homology"/>
<evidence type="ECO:0000313" key="12">
    <source>
        <dbReference type="Proteomes" id="UP000244223"/>
    </source>
</evidence>
<keyword evidence="9" id="KW-0846">Cobalamin</keyword>
<keyword evidence="12" id="KW-1185">Reference proteome</keyword>
<keyword evidence="3 9" id="KW-0819">tRNA processing</keyword>
<evidence type="ECO:0000256" key="6">
    <source>
        <dbReference type="ARBA" id="ARBA00023002"/>
    </source>
</evidence>
<comment type="catalytic activity">
    <reaction evidence="9">
        <text>epoxyqueuosine(34) in tRNA + AH2 = queuosine(34) in tRNA + A + H2O</text>
        <dbReference type="Rhea" id="RHEA:32159"/>
        <dbReference type="Rhea" id="RHEA-COMP:18571"/>
        <dbReference type="Rhea" id="RHEA-COMP:18582"/>
        <dbReference type="ChEBI" id="CHEBI:13193"/>
        <dbReference type="ChEBI" id="CHEBI:15377"/>
        <dbReference type="ChEBI" id="CHEBI:17499"/>
        <dbReference type="ChEBI" id="CHEBI:194431"/>
        <dbReference type="ChEBI" id="CHEBI:194443"/>
        <dbReference type="EC" id="1.17.99.6"/>
    </reaction>
</comment>
<dbReference type="HAMAP" id="MF_00916">
    <property type="entry name" value="QueG"/>
    <property type="match status" value="1"/>
</dbReference>
<evidence type="ECO:0000256" key="3">
    <source>
        <dbReference type="ARBA" id="ARBA00022694"/>
    </source>
</evidence>
<evidence type="ECO:0000256" key="1">
    <source>
        <dbReference type="ARBA" id="ARBA00022485"/>
    </source>
</evidence>
<comment type="pathway">
    <text evidence="9">tRNA modification; tRNA-queuosine biosynthesis.</text>
</comment>
<comment type="caution">
    <text evidence="9">Lacks conserved residue(s) required for the propagation of feature annotation.</text>
</comment>
<dbReference type="GO" id="GO:0046872">
    <property type="term" value="F:metal ion binding"/>
    <property type="evidence" value="ECO:0007669"/>
    <property type="project" value="UniProtKB-KW"/>
</dbReference>
<name>A0A2T5IZL2_9GAMM</name>
<dbReference type="RefSeq" id="WP_107865464.1">
    <property type="nucleotide sequence ID" value="NZ_QAON01000006.1"/>
</dbReference>
<dbReference type="GO" id="GO:0052693">
    <property type="term" value="F:epoxyqueuosine reductase activity"/>
    <property type="evidence" value="ECO:0007669"/>
    <property type="project" value="UniProtKB-UniRule"/>
</dbReference>
<feature type="binding site" evidence="9">
    <location>
        <position position="224"/>
    </location>
    <ligand>
        <name>[4Fe-4S] cluster</name>
        <dbReference type="ChEBI" id="CHEBI:49883"/>
        <label>2</label>
    </ligand>
</feature>
<dbReference type="EMBL" id="QAON01000006">
    <property type="protein sequence ID" value="PTQ89498.1"/>
    <property type="molecule type" value="Genomic_DNA"/>
</dbReference>
<protein>
    <recommendedName>
        <fullName evidence="9">Epoxyqueuosine reductase</fullName>
        <ecNumber evidence="9">1.17.99.6</ecNumber>
    </recommendedName>
    <alternativeName>
        <fullName evidence="9">Queuosine biosynthesis protein QueG</fullName>
    </alternativeName>
</protein>
<dbReference type="Gene3D" id="3.30.70.20">
    <property type="match status" value="1"/>
</dbReference>
<dbReference type="InterPro" id="IPR004453">
    <property type="entry name" value="QueG"/>
</dbReference>
<feature type="binding site" evidence="9">
    <location>
        <position position="67"/>
    </location>
    <ligand>
        <name>cob(II)alamin</name>
        <dbReference type="ChEBI" id="CHEBI:16304"/>
    </ligand>
</feature>
<evidence type="ECO:0000256" key="5">
    <source>
        <dbReference type="ARBA" id="ARBA00022785"/>
    </source>
</evidence>
<keyword evidence="2 9" id="KW-0963">Cytoplasm</keyword>
<dbReference type="PROSITE" id="PS00198">
    <property type="entry name" value="4FE4S_FER_1"/>
    <property type="match status" value="1"/>
</dbReference>
<dbReference type="AlphaFoldDB" id="A0A2T5IZL2"/>
<evidence type="ECO:0000256" key="7">
    <source>
        <dbReference type="ARBA" id="ARBA00023004"/>
    </source>
</evidence>
<dbReference type="UniPathway" id="UPA00392"/>
<feature type="binding site" evidence="9">
    <location>
        <position position="168"/>
    </location>
    <ligand>
        <name>cob(II)alamin</name>
        <dbReference type="ChEBI" id="CHEBI:16304"/>
    </ligand>
</feature>
<keyword evidence="8 9" id="KW-0411">Iron-sulfur</keyword>
<dbReference type="FunFam" id="3.30.70.20:FF:000017">
    <property type="entry name" value="Epoxyqueuosine reductase"/>
    <property type="match status" value="1"/>
</dbReference>
<reference evidence="11 12" key="1">
    <citation type="submission" date="2018-04" db="EMBL/GenBank/DDBJ databases">
        <title>Genomic Encyclopedia of Archaeal and Bacterial Type Strains, Phase II (KMG-II): from individual species to whole genera.</title>
        <authorList>
            <person name="Goeker M."/>
        </authorList>
    </citation>
    <scope>NUCLEOTIDE SEQUENCE [LARGE SCALE GENOMIC DNA]</scope>
    <source>
        <strain evidence="11 12">DSM 5822</strain>
    </source>
</reference>
<dbReference type="InterPro" id="IPR017896">
    <property type="entry name" value="4Fe4S_Fe-S-bd"/>
</dbReference>
<comment type="caution">
    <text evidence="11">The sequence shown here is derived from an EMBL/GenBank/DDBJ whole genome shotgun (WGS) entry which is preliminary data.</text>
</comment>
<keyword evidence="9" id="KW-0170">Cobalt</keyword>
<feature type="binding site" evidence="9">
    <location>
        <position position="258"/>
    </location>
    <ligand>
        <name>[4Fe-4S] cluster</name>
        <dbReference type="ChEBI" id="CHEBI:49883"/>
        <label>1</label>
    </ligand>
</feature>
<dbReference type="GO" id="GO:0051539">
    <property type="term" value="F:4 iron, 4 sulfur cluster binding"/>
    <property type="evidence" value="ECO:0007669"/>
    <property type="project" value="UniProtKB-KW"/>
</dbReference>
<keyword evidence="7 9" id="KW-0408">Iron</keyword>
<dbReference type="GO" id="GO:0005737">
    <property type="term" value="C:cytoplasm"/>
    <property type="evidence" value="ECO:0007669"/>
    <property type="project" value="UniProtKB-SubCell"/>
</dbReference>
<keyword evidence="6 9" id="KW-0560">Oxidoreductase</keyword>
<feature type="binding site" evidence="9">
    <location>
        <position position="251"/>
    </location>
    <ligand>
        <name>[4Fe-4S] cluster</name>
        <dbReference type="ChEBI" id="CHEBI:49883"/>
        <label>2</label>
    </ligand>
</feature>
<keyword evidence="5 9" id="KW-0671">Queuosine biosynthesis</keyword>
<evidence type="ECO:0000256" key="9">
    <source>
        <dbReference type="HAMAP-Rule" id="MF_00916"/>
    </source>
</evidence>
<keyword evidence="4 9" id="KW-0479">Metal-binding</keyword>
<dbReference type="GO" id="GO:0031419">
    <property type="term" value="F:cobalamin binding"/>
    <property type="evidence" value="ECO:0007669"/>
    <property type="project" value="UniProtKB-KW"/>
</dbReference>
<comment type="subunit">
    <text evidence="9">Monomer.</text>
</comment>
<dbReference type="Proteomes" id="UP000244223">
    <property type="component" value="Unassembled WGS sequence"/>
</dbReference>
<feature type="binding site" evidence="9">
    <location>
        <position position="165"/>
    </location>
    <ligand>
        <name>cob(II)alamin</name>
        <dbReference type="ChEBI" id="CHEBI:16304"/>
    </ligand>
</feature>
<dbReference type="EC" id="1.17.99.6" evidence="9"/>
<dbReference type="PROSITE" id="PS51379">
    <property type="entry name" value="4FE4S_FER_2"/>
    <property type="match status" value="1"/>
</dbReference>
<feature type="binding site" evidence="9">
    <location>
        <position position="179"/>
    </location>
    <ligand>
        <name>cob(II)alamin</name>
        <dbReference type="ChEBI" id="CHEBI:16304"/>
    </ligand>
</feature>
<gene>
    <name evidence="9" type="primary">queG</name>
    <name evidence="11" type="ORF">C8N29_10629</name>
</gene>
<evidence type="ECO:0000256" key="2">
    <source>
        <dbReference type="ARBA" id="ARBA00022490"/>
    </source>
</evidence>
<dbReference type="GO" id="GO:0008616">
    <property type="term" value="P:tRNA queuosine(34) biosynthetic process"/>
    <property type="evidence" value="ECO:0007669"/>
    <property type="project" value="UniProtKB-UniRule"/>
</dbReference>
<feature type="binding site" evidence="9">
    <location>
        <position position="254"/>
    </location>
    <ligand>
        <name>[4Fe-4S] cluster</name>
        <dbReference type="ChEBI" id="CHEBI:49883"/>
        <label>2</label>
    </ligand>
</feature>
<dbReference type="SUPFAM" id="SSF46548">
    <property type="entry name" value="alpha-helical ferredoxin"/>
    <property type="match status" value="1"/>
</dbReference>
<feature type="binding site" evidence="9">
    <location>
        <position position="144"/>
    </location>
    <ligand>
        <name>cob(II)alamin</name>
        <dbReference type="ChEBI" id="CHEBI:16304"/>
    </ligand>
</feature>
<evidence type="ECO:0000313" key="11">
    <source>
        <dbReference type="EMBL" id="PTQ89498.1"/>
    </source>
</evidence>